<reference evidence="1" key="1">
    <citation type="journal article" date="2021" name="PeerJ">
        <title>Extensive microbial diversity within the chicken gut microbiome revealed by metagenomics and culture.</title>
        <authorList>
            <person name="Gilroy R."/>
            <person name="Ravi A."/>
            <person name="Getino M."/>
            <person name="Pursley I."/>
            <person name="Horton D.L."/>
            <person name="Alikhan N.F."/>
            <person name="Baker D."/>
            <person name="Gharbi K."/>
            <person name="Hall N."/>
            <person name="Watson M."/>
            <person name="Adriaenssens E.M."/>
            <person name="Foster-Nyarko E."/>
            <person name="Jarju S."/>
            <person name="Secka A."/>
            <person name="Antonio M."/>
            <person name="Oren A."/>
            <person name="Chaudhuri R.R."/>
            <person name="La Ragione R."/>
            <person name="Hildebrand F."/>
            <person name="Pallen M.J."/>
        </authorList>
    </citation>
    <scope>NUCLEOTIDE SEQUENCE</scope>
    <source>
        <strain evidence="1">4100</strain>
    </source>
</reference>
<dbReference type="EMBL" id="DYXT01000016">
    <property type="protein sequence ID" value="HJE38530.1"/>
    <property type="molecule type" value="Genomic_DNA"/>
</dbReference>
<gene>
    <name evidence="1" type="ORF">K8V47_02025</name>
</gene>
<comment type="caution">
    <text evidence="1">The sequence shown here is derived from an EMBL/GenBank/DDBJ whole genome shotgun (WGS) entry which is preliminary data.</text>
</comment>
<dbReference type="SUPFAM" id="SSF50998">
    <property type="entry name" value="Quinoprotein alcohol dehydrogenase-like"/>
    <property type="match status" value="1"/>
</dbReference>
<dbReference type="AlphaFoldDB" id="A0A921JHA9"/>
<accession>A0A921JHA9</accession>
<sequence>MRKTNFDLSQKRFLFRGDRGMLAASGKTAKCLGVAAVMVAMASCSQDVLDDVASGPTADLTKTEVVVNNNSAELSKRVTMYGKTAARSRAAGDASALAMPEAPASPAYDYEMGDGYHSWEAKSGKTYYLPAGKSLETQVWFNDNVYYVAGELVISSYYGKGKLVVLPGGQVRYPSQPLNDIEVLNYGEFRLASDKGFTVNNNAVFMTSGDFSLPDGSNIGGTFYVGNDLEAEKLILSQYGARFHVGNSLTADEVQITNSNSVYVGYSMSVSGRLELNSSSDLYVGCGLEAGRELYVTNRALLYIGSYLSSPVISMDSQSLLEIKSGSLVETGALYMKNPCTVTTDGDDYAVVSADKIEINQPNVKDMFTGWLDIHYKEIDNRSGSELEWLSNIRHNGDTYLPAAGCHPSFGERPAEPGPGIVIDHIAQVETSDHGHYISATCIQTVGDKAYVSYHTRGSGYHGCVEVLNVASDENVAILSFMEHPSLDFNHLIVDGDRIVAAGDSKNGAFLGVVGLGGGIFQTGTAEMTRIGLEGASTNCLIRNGSYFQVATNTGYYTLDANTFVTMAAVPTAGSSKFIHTDGASIGVLSLSDNNNTQSMAQLNQYGASDYGFASPVHTVDLDMITPVNGKNVLNVDGNDVYVCLGANGVKRYTNGTETASFKVDDDVEAAANGLAVDGRYVYVAYGHGGLFVLDKSDLSVVASYRYAGGKSANYVTVSGDILYVAYGLSGVQIFKLVEK</sequence>
<evidence type="ECO:0000313" key="1">
    <source>
        <dbReference type="EMBL" id="HJE38530.1"/>
    </source>
</evidence>
<reference evidence="1" key="2">
    <citation type="submission" date="2021-09" db="EMBL/GenBank/DDBJ databases">
        <authorList>
            <person name="Gilroy R."/>
        </authorList>
    </citation>
    <scope>NUCLEOTIDE SEQUENCE</scope>
    <source>
        <strain evidence="1">4100</strain>
    </source>
</reference>
<organism evidence="1 2">
    <name type="scientific">Candidatus Amulumruptor caecigallinarius</name>
    <dbReference type="NCBI Taxonomy" id="2109911"/>
    <lineage>
        <taxon>Bacteria</taxon>
        <taxon>Pseudomonadati</taxon>
        <taxon>Bacteroidota</taxon>
        <taxon>Bacteroidia</taxon>
        <taxon>Bacteroidales</taxon>
        <taxon>Muribaculaceae</taxon>
        <taxon>Candidatus Amulumruptor</taxon>
    </lineage>
</organism>
<proteinExistence type="predicted"/>
<protein>
    <submittedName>
        <fullName evidence="1">Uncharacterized protein</fullName>
    </submittedName>
</protein>
<name>A0A921JHA9_9BACT</name>
<dbReference type="Proteomes" id="UP000711407">
    <property type="component" value="Unassembled WGS sequence"/>
</dbReference>
<dbReference type="InterPro" id="IPR015943">
    <property type="entry name" value="WD40/YVTN_repeat-like_dom_sf"/>
</dbReference>
<evidence type="ECO:0000313" key="2">
    <source>
        <dbReference type="Proteomes" id="UP000711407"/>
    </source>
</evidence>
<dbReference type="Gene3D" id="2.130.10.10">
    <property type="entry name" value="YVTN repeat-like/Quinoprotein amine dehydrogenase"/>
    <property type="match status" value="1"/>
</dbReference>
<dbReference type="InterPro" id="IPR011047">
    <property type="entry name" value="Quinoprotein_ADH-like_sf"/>
</dbReference>